<sequence>MTAPPNYFGNCAKNLSFELNSNDCAHNSFCPIPNFKDDVMCRPCGLDMLPGKSCNCSDNLRQNCAQCNGIHCQSCIRGYQLIQSSCEPTKAPCEGRSENCPHEHFCDGDACKKCAQNGLYATCNCAGQQVQGCAACEGDFCSKCLGSLILANGKCLETVPERKCSNSIDCPVGFSCENYKCRSCSMSESKTAVCNCENMEQIKGCSVCDVGGSGCRQCVSNWLYGIVFGTNYRECQDPKTCFDRNGTGPTSSFCQKQFYCDESVPMCRPCETMFLDEGCFCNPHRKLYNCIKCRGASCQECGYGYFLSSISTGTNCIPNYCTNDAILCLDGYACPKWTQGMAACEECVVGQTVPCQCFYLQNCETCDKVNQHCKACLPGFEFNSETRCVAKQNVCSPNKESFTCNSGNMCAGNSGDNCLPCSGLIEGQFCNCNMTLQQNCKVCEGTVCKTCVDKYLPIGGICVPNMCGEPQNTYNCINGYYCPNTATSGDSVCQECNDQQQECKCGLVPSCQTCGNVLNTCGKCFSGYDLLESTSLCVLQGDICDFADGSTLCITGNYCQGKFGDKCLSCTLIVNGKSCKCGSVLLQNCKECNSDGVGCKSCLDGYYPYNNICVTNSCISGGPSSTCAIGNYCPDGDGNKSNCLTCTNVSPNACQCGANFCQICGSTNNTCGSCLSGYELDSYSQCIIKSNICDVNDRSTLCNDDFFCNSTFGKLCVTCRQIQINESCHCNGYNIQNCNNCNNKKCINCLTGFELVQGECIENNCGDDLTPLRCLPAHHCPPNSKVNDKCEPCAVNINAECNCGIAKNCKTCGVLQGTCQTCLNGYFFSQSTLQCIKIDDNTQNICDKNNQSLRCNNSFFCNGYFGDVCVPCNLLTSGKQCNCNGKLRENCLFCQEQQCKLCITGLLLIDGACQLNKCGPTAACFNGFFCPSKLEESECQLCTTLTEVECNCRDAKNCQTCSIYQDSCQTCLNGFLLVNGFCQPKLPCIQTNDCPLNQYCVIEKTECDICGTQSTQCNCGISINCLSCSTSGTCSSCLPGYGPDAYNSCSVPICSIEVPLGSYCSGPNEVKVCPAIKNQCNCGNAQNCSTCTPDFNACATCMGGSIMINAQCLVSPPGFTGICESTPDSSFCIPGHSCILVPSCSPCKYVSPGYFCNCEGNLYDTCTSCNRDKCGSCFIGYVLLNQACEIKCESDNDCKIGEMCATTQTCMPCDGAQTCNCSGMNNCVNCNHQQCITCAATWQLGLLNQCDMCQSGFELIEMQCLPVQKEPNQVLIVTNIVGMIVACITAVGFITGVVVFYAKRPKKYTFQHAITQ</sequence>
<dbReference type="EMBL" id="KI546128">
    <property type="protein sequence ID" value="EST44105.1"/>
    <property type="molecule type" value="Genomic_DNA"/>
</dbReference>
<dbReference type="SMART" id="SM00261">
    <property type="entry name" value="FU"/>
    <property type="match status" value="6"/>
</dbReference>
<feature type="domain" description="EGF-like" evidence="2">
    <location>
        <begin position="949"/>
        <end position="983"/>
    </location>
</feature>
<keyword evidence="5" id="KW-1185">Reference proteome</keyword>
<feature type="domain" description="EGF-like" evidence="2">
    <location>
        <begin position="1018"/>
        <end position="1050"/>
    </location>
</feature>
<feature type="domain" description="EGF-like" evidence="2">
    <location>
        <begin position="354"/>
        <end position="389"/>
    </location>
</feature>
<dbReference type="VEuPathDB" id="GiardiaDB:SS50377_24115"/>
<feature type="domain" description="EGF-like" evidence="2">
    <location>
        <begin position="55"/>
        <end position="87"/>
    </location>
</feature>
<keyword evidence="1" id="KW-1133">Transmembrane helix</keyword>
<evidence type="ECO:0000313" key="5">
    <source>
        <dbReference type="Proteomes" id="UP000018208"/>
    </source>
</evidence>
<feature type="domain" description="EGF-like" evidence="2">
    <location>
        <begin position="280"/>
        <end position="317"/>
    </location>
</feature>
<feature type="domain" description="EGF-like" evidence="2">
    <location>
        <begin position="800"/>
        <end position="836"/>
    </location>
</feature>
<evidence type="ECO:0000313" key="3">
    <source>
        <dbReference type="EMBL" id="EST44105.1"/>
    </source>
</evidence>
<dbReference type="InterPro" id="IPR006212">
    <property type="entry name" value="Furin_repeat"/>
</dbReference>
<feature type="domain" description="EGF-like" evidence="2">
    <location>
        <begin position="578"/>
        <end position="614"/>
    </location>
</feature>
<keyword evidence="1" id="KW-0472">Membrane</keyword>
<dbReference type="OrthoDB" id="4405280at2759"/>
<dbReference type="EMBL" id="AUWU02000004">
    <property type="protein sequence ID" value="KAH0574168.1"/>
    <property type="molecule type" value="Genomic_DNA"/>
</dbReference>
<gene>
    <name evidence="3" type="ORF">SS50377_16104</name>
    <name evidence="4" type="ORF">SS50377_24115</name>
</gene>
<reference evidence="3 4" key="1">
    <citation type="journal article" date="2014" name="PLoS Genet.">
        <title>The Genome of Spironucleus salmonicida Highlights a Fish Pathogen Adapted to Fluctuating Environments.</title>
        <authorList>
            <person name="Xu F."/>
            <person name="Jerlstrom-Hultqvist J."/>
            <person name="Einarsson E."/>
            <person name="Astvaldsson A."/>
            <person name="Svard S.G."/>
            <person name="Andersson J.O."/>
        </authorList>
    </citation>
    <scope>NUCLEOTIDE SEQUENCE</scope>
    <source>
        <strain evidence="4">ATCC 50377</strain>
    </source>
</reference>
<evidence type="ECO:0000259" key="2">
    <source>
        <dbReference type="SMART" id="SM00181"/>
    </source>
</evidence>
<feature type="domain" description="EGF-like" evidence="2">
    <location>
        <begin position="1220"/>
        <end position="1265"/>
    </location>
</feature>
<evidence type="ECO:0000256" key="1">
    <source>
        <dbReference type="SAM" id="Phobius"/>
    </source>
</evidence>
<feature type="domain" description="EGF-like" evidence="2">
    <location>
        <begin position="502"/>
        <end position="538"/>
    </location>
</feature>
<name>V6LHQ4_9EUKA</name>
<proteinExistence type="predicted"/>
<keyword evidence="1" id="KW-0812">Transmembrane</keyword>
<dbReference type="InterPro" id="IPR000742">
    <property type="entry name" value="EGF"/>
</dbReference>
<accession>V6LHQ4</accession>
<protein>
    <submittedName>
        <fullName evidence="3">Cysteine-rich membrane protein 1</fullName>
    </submittedName>
</protein>
<feature type="domain" description="EGF-like" evidence="2">
    <location>
        <begin position="645"/>
        <end position="687"/>
    </location>
</feature>
<reference evidence="4" key="2">
    <citation type="submission" date="2020-12" db="EMBL/GenBank/DDBJ databases">
        <title>New Spironucleus salmonicida genome in near-complete chromosomes.</title>
        <authorList>
            <person name="Xu F."/>
            <person name="Kurt Z."/>
            <person name="Jimenez-Gonzalez A."/>
            <person name="Astvaldsson A."/>
            <person name="Andersson J.O."/>
            <person name="Svard S.G."/>
        </authorList>
    </citation>
    <scope>NUCLEOTIDE SEQUENCE</scope>
    <source>
        <strain evidence="4">ATCC 50377</strain>
    </source>
</reference>
<dbReference type="Proteomes" id="UP000018208">
    <property type="component" value="Unassembled WGS sequence"/>
</dbReference>
<feature type="transmembrane region" description="Helical" evidence="1">
    <location>
        <begin position="1274"/>
        <end position="1302"/>
    </location>
</feature>
<organism evidence="3">
    <name type="scientific">Spironucleus salmonicida</name>
    <dbReference type="NCBI Taxonomy" id="348837"/>
    <lineage>
        <taxon>Eukaryota</taxon>
        <taxon>Metamonada</taxon>
        <taxon>Diplomonadida</taxon>
        <taxon>Hexamitidae</taxon>
        <taxon>Hexamitinae</taxon>
        <taxon>Spironucleus</taxon>
    </lineage>
</organism>
<dbReference type="SMART" id="SM00181">
    <property type="entry name" value="EGF"/>
    <property type="match status" value="10"/>
</dbReference>
<evidence type="ECO:0000313" key="4">
    <source>
        <dbReference type="EMBL" id="KAH0574168.1"/>
    </source>
</evidence>